<protein>
    <submittedName>
        <fullName evidence="2">Uncharacterized protein</fullName>
    </submittedName>
</protein>
<name>A0A2R6PB93_ACTCC</name>
<keyword evidence="3" id="KW-1185">Reference proteome</keyword>
<dbReference type="OMA" id="ETRSFNP"/>
<evidence type="ECO:0000313" key="3">
    <source>
        <dbReference type="Proteomes" id="UP000241394"/>
    </source>
</evidence>
<dbReference type="PANTHER" id="PTHR34956">
    <property type="entry name" value="OS05G0397300 PROTEIN"/>
    <property type="match status" value="1"/>
</dbReference>
<dbReference type="AlphaFoldDB" id="A0A2R6PB93"/>
<reference evidence="3" key="2">
    <citation type="journal article" date="2018" name="BMC Genomics">
        <title>A manually annotated Actinidia chinensis var. chinensis (kiwifruit) genome highlights the challenges associated with draft genomes and gene prediction in plants.</title>
        <authorList>
            <person name="Pilkington S.M."/>
            <person name="Crowhurst R."/>
            <person name="Hilario E."/>
            <person name="Nardozza S."/>
            <person name="Fraser L."/>
            <person name="Peng Y."/>
            <person name="Gunaseelan K."/>
            <person name="Simpson R."/>
            <person name="Tahir J."/>
            <person name="Deroles S.C."/>
            <person name="Templeton K."/>
            <person name="Luo Z."/>
            <person name="Davy M."/>
            <person name="Cheng C."/>
            <person name="McNeilage M."/>
            <person name="Scaglione D."/>
            <person name="Liu Y."/>
            <person name="Zhang Q."/>
            <person name="Datson P."/>
            <person name="De Silva N."/>
            <person name="Gardiner S.E."/>
            <person name="Bassett H."/>
            <person name="Chagne D."/>
            <person name="McCallum J."/>
            <person name="Dzierzon H."/>
            <person name="Deng C."/>
            <person name="Wang Y.Y."/>
            <person name="Barron L."/>
            <person name="Manako K."/>
            <person name="Bowen J."/>
            <person name="Foster T.M."/>
            <person name="Erridge Z.A."/>
            <person name="Tiffin H."/>
            <person name="Waite C.N."/>
            <person name="Davies K.M."/>
            <person name="Grierson E.P."/>
            <person name="Laing W.A."/>
            <person name="Kirk R."/>
            <person name="Chen X."/>
            <person name="Wood M."/>
            <person name="Montefiori M."/>
            <person name="Brummell D.A."/>
            <person name="Schwinn K.E."/>
            <person name="Catanach A."/>
            <person name="Fullerton C."/>
            <person name="Li D."/>
            <person name="Meiyalaghan S."/>
            <person name="Nieuwenhuizen N."/>
            <person name="Read N."/>
            <person name="Prakash R."/>
            <person name="Hunter D."/>
            <person name="Zhang H."/>
            <person name="McKenzie M."/>
            <person name="Knabel M."/>
            <person name="Harris A."/>
            <person name="Allan A.C."/>
            <person name="Gleave A."/>
            <person name="Chen A."/>
            <person name="Janssen B.J."/>
            <person name="Plunkett B."/>
            <person name="Ampomah-Dwamena C."/>
            <person name="Voogd C."/>
            <person name="Leif D."/>
            <person name="Lafferty D."/>
            <person name="Souleyre E.J.F."/>
            <person name="Varkonyi-Gasic E."/>
            <person name="Gambi F."/>
            <person name="Hanley J."/>
            <person name="Yao J.L."/>
            <person name="Cheung J."/>
            <person name="David K.M."/>
            <person name="Warren B."/>
            <person name="Marsh K."/>
            <person name="Snowden K.C."/>
            <person name="Lin-Wang K."/>
            <person name="Brian L."/>
            <person name="Martinez-Sanchez M."/>
            <person name="Wang M."/>
            <person name="Ileperuma N."/>
            <person name="Macnee N."/>
            <person name="Campin R."/>
            <person name="McAtee P."/>
            <person name="Drummond R.S.M."/>
            <person name="Espley R.V."/>
            <person name="Ireland H.S."/>
            <person name="Wu R."/>
            <person name="Atkinson R.G."/>
            <person name="Karunairetnam S."/>
            <person name="Bulley S."/>
            <person name="Chunkath S."/>
            <person name="Hanley Z."/>
            <person name="Storey R."/>
            <person name="Thrimawithana A.H."/>
            <person name="Thomson S."/>
            <person name="David C."/>
            <person name="Testolin R."/>
            <person name="Huang H."/>
            <person name="Hellens R.P."/>
            <person name="Schaffer R.J."/>
        </authorList>
    </citation>
    <scope>NUCLEOTIDE SEQUENCE [LARGE SCALE GENOMIC DNA]</scope>
    <source>
        <strain evidence="3">cv. Red5</strain>
    </source>
</reference>
<dbReference type="EMBL" id="NKQK01000027">
    <property type="protein sequence ID" value="PSR88256.1"/>
    <property type="molecule type" value="Genomic_DNA"/>
</dbReference>
<dbReference type="OrthoDB" id="1649181at2759"/>
<reference evidence="2 3" key="1">
    <citation type="submission" date="2017-07" db="EMBL/GenBank/DDBJ databases">
        <title>An improved, manually edited Actinidia chinensis var. chinensis (kiwifruit) genome highlights the challenges associated with draft genomes and gene prediction in plants.</title>
        <authorList>
            <person name="Pilkington S."/>
            <person name="Crowhurst R."/>
            <person name="Hilario E."/>
            <person name="Nardozza S."/>
            <person name="Fraser L."/>
            <person name="Peng Y."/>
            <person name="Gunaseelan K."/>
            <person name="Simpson R."/>
            <person name="Tahir J."/>
            <person name="Deroles S."/>
            <person name="Templeton K."/>
            <person name="Luo Z."/>
            <person name="Davy M."/>
            <person name="Cheng C."/>
            <person name="Mcneilage M."/>
            <person name="Scaglione D."/>
            <person name="Liu Y."/>
            <person name="Zhang Q."/>
            <person name="Datson P."/>
            <person name="De Silva N."/>
            <person name="Gardiner S."/>
            <person name="Bassett H."/>
            <person name="Chagne D."/>
            <person name="Mccallum J."/>
            <person name="Dzierzon H."/>
            <person name="Deng C."/>
            <person name="Wang Y.-Y."/>
            <person name="Barron N."/>
            <person name="Manako K."/>
            <person name="Bowen J."/>
            <person name="Foster T."/>
            <person name="Erridge Z."/>
            <person name="Tiffin H."/>
            <person name="Waite C."/>
            <person name="Davies K."/>
            <person name="Grierson E."/>
            <person name="Laing W."/>
            <person name="Kirk R."/>
            <person name="Chen X."/>
            <person name="Wood M."/>
            <person name="Montefiori M."/>
            <person name="Brummell D."/>
            <person name="Schwinn K."/>
            <person name="Catanach A."/>
            <person name="Fullerton C."/>
            <person name="Li D."/>
            <person name="Meiyalaghan S."/>
            <person name="Nieuwenhuizen N."/>
            <person name="Read N."/>
            <person name="Prakash R."/>
            <person name="Hunter D."/>
            <person name="Zhang H."/>
            <person name="Mckenzie M."/>
            <person name="Knabel M."/>
            <person name="Harris A."/>
            <person name="Allan A."/>
            <person name="Chen A."/>
            <person name="Janssen B."/>
            <person name="Plunkett B."/>
            <person name="Dwamena C."/>
            <person name="Voogd C."/>
            <person name="Leif D."/>
            <person name="Lafferty D."/>
            <person name="Souleyre E."/>
            <person name="Varkonyi-Gasic E."/>
            <person name="Gambi F."/>
            <person name="Hanley J."/>
            <person name="Yao J.-L."/>
            <person name="Cheung J."/>
            <person name="David K."/>
            <person name="Warren B."/>
            <person name="Marsh K."/>
            <person name="Snowden K."/>
            <person name="Lin-Wang K."/>
            <person name="Brian L."/>
            <person name="Martinez-Sanchez M."/>
            <person name="Wang M."/>
            <person name="Ileperuma N."/>
            <person name="Macnee N."/>
            <person name="Campin R."/>
            <person name="Mcatee P."/>
            <person name="Drummond R."/>
            <person name="Espley R."/>
            <person name="Ireland H."/>
            <person name="Wu R."/>
            <person name="Atkinson R."/>
            <person name="Karunairetnam S."/>
            <person name="Bulley S."/>
            <person name="Chunkath S."/>
            <person name="Hanley Z."/>
            <person name="Storey R."/>
            <person name="Thrimawithana A."/>
            <person name="Thomson S."/>
            <person name="David C."/>
            <person name="Testolin R."/>
        </authorList>
    </citation>
    <scope>NUCLEOTIDE SEQUENCE [LARGE SCALE GENOMIC DNA]</scope>
    <source>
        <strain evidence="3">cv. Red5</strain>
        <tissue evidence="2">Young leaf</tissue>
    </source>
</reference>
<accession>A0A2R6PB93</accession>
<sequence length="140" mass="16030">MEFDYSSHPKMDMKKDPSFEIDDDVFYAELGRQILRLTSEDEDENAEFRKNKHLKSAAKQGSGFSCSAVPLPGSYFSWSENENANVVPIWLLNLWRHGTGTGVFIPHIAKSIRRHKPGRRNNARGTTYKSVANKNERNNE</sequence>
<dbReference type="Proteomes" id="UP000241394">
    <property type="component" value="Chromosome LG27"/>
</dbReference>
<dbReference type="InParanoid" id="A0A2R6PB93"/>
<feature type="region of interest" description="Disordered" evidence="1">
    <location>
        <begin position="115"/>
        <end position="140"/>
    </location>
</feature>
<feature type="compositionally biased region" description="Polar residues" evidence="1">
    <location>
        <begin position="123"/>
        <end position="133"/>
    </location>
</feature>
<comment type="caution">
    <text evidence="2">The sequence shown here is derived from an EMBL/GenBank/DDBJ whole genome shotgun (WGS) entry which is preliminary data.</text>
</comment>
<evidence type="ECO:0000256" key="1">
    <source>
        <dbReference type="SAM" id="MobiDB-lite"/>
    </source>
</evidence>
<dbReference type="PANTHER" id="PTHR34956:SF1">
    <property type="entry name" value="DUF4005 DOMAIN-CONTAINING PROTEIN"/>
    <property type="match status" value="1"/>
</dbReference>
<dbReference type="Gramene" id="PSR88256">
    <property type="protein sequence ID" value="PSR88256"/>
    <property type="gene ID" value="CEY00_Acc31285"/>
</dbReference>
<gene>
    <name evidence="2" type="ORF">CEY00_Acc31285</name>
</gene>
<evidence type="ECO:0000313" key="2">
    <source>
        <dbReference type="EMBL" id="PSR88256.1"/>
    </source>
</evidence>
<proteinExistence type="predicted"/>
<organism evidence="2 3">
    <name type="scientific">Actinidia chinensis var. chinensis</name>
    <name type="common">Chinese soft-hair kiwi</name>
    <dbReference type="NCBI Taxonomy" id="1590841"/>
    <lineage>
        <taxon>Eukaryota</taxon>
        <taxon>Viridiplantae</taxon>
        <taxon>Streptophyta</taxon>
        <taxon>Embryophyta</taxon>
        <taxon>Tracheophyta</taxon>
        <taxon>Spermatophyta</taxon>
        <taxon>Magnoliopsida</taxon>
        <taxon>eudicotyledons</taxon>
        <taxon>Gunneridae</taxon>
        <taxon>Pentapetalae</taxon>
        <taxon>asterids</taxon>
        <taxon>Ericales</taxon>
        <taxon>Actinidiaceae</taxon>
        <taxon>Actinidia</taxon>
    </lineage>
</organism>